<dbReference type="PANTHER" id="PTHR40037">
    <property type="entry name" value="PHOSPHOESTERASE YJCG-RELATED"/>
    <property type="match status" value="1"/>
</dbReference>
<organism evidence="1 2">
    <name type="scientific">Deminuibacter soli</name>
    <dbReference type="NCBI Taxonomy" id="2291815"/>
    <lineage>
        <taxon>Bacteria</taxon>
        <taxon>Pseudomonadati</taxon>
        <taxon>Bacteroidota</taxon>
        <taxon>Chitinophagia</taxon>
        <taxon>Chitinophagales</taxon>
        <taxon>Chitinophagaceae</taxon>
        <taxon>Deminuibacter</taxon>
    </lineage>
</organism>
<sequence length="183" mass="21178">MRNNLYFIAIIPPEIIRENIIAFQTDLRDNYNSAAALKVIPHITLKAPFQLPAEAHTSLLQWFRELYCATGIFTVTLNGFNMFNNKAHPVIFVQPVANASLFALQKEIVHNFHEHFPMIQVPDLELRFKPHITIGYRDLTPQQFTAAWKVYQAKPYNASFDVTGFHLLQHDTRQWNVIATYPV</sequence>
<gene>
    <name evidence="1" type="ORF">DXN05_06115</name>
</gene>
<protein>
    <submittedName>
        <fullName evidence="1">RNA 2',3'-cyclic phosphodiesterase</fullName>
    </submittedName>
</protein>
<dbReference type="Proteomes" id="UP000261284">
    <property type="component" value="Unassembled WGS sequence"/>
</dbReference>
<dbReference type="SUPFAM" id="SSF55144">
    <property type="entry name" value="LigT-like"/>
    <property type="match status" value="1"/>
</dbReference>
<evidence type="ECO:0000313" key="2">
    <source>
        <dbReference type="Proteomes" id="UP000261284"/>
    </source>
</evidence>
<dbReference type="PANTHER" id="PTHR40037:SF1">
    <property type="entry name" value="PHOSPHOESTERASE SAOUHSC_00951-RELATED"/>
    <property type="match status" value="1"/>
</dbReference>
<comment type="caution">
    <text evidence="1">The sequence shown here is derived from an EMBL/GenBank/DDBJ whole genome shotgun (WGS) entry which is preliminary data.</text>
</comment>
<accession>A0A3E1NRF5</accession>
<dbReference type="AlphaFoldDB" id="A0A3E1NRF5"/>
<dbReference type="OrthoDB" id="1951600at2"/>
<dbReference type="InterPro" id="IPR050580">
    <property type="entry name" value="2H_phosphoesterase_YjcG-like"/>
</dbReference>
<proteinExistence type="predicted"/>
<dbReference type="Pfam" id="PF13563">
    <property type="entry name" value="2_5_RNA_ligase2"/>
    <property type="match status" value="1"/>
</dbReference>
<keyword evidence="2" id="KW-1185">Reference proteome</keyword>
<dbReference type="RefSeq" id="WP_116846282.1">
    <property type="nucleotide sequence ID" value="NZ_QTJU01000001.1"/>
</dbReference>
<name>A0A3E1NRF5_9BACT</name>
<dbReference type="InterPro" id="IPR009097">
    <property type="entry name" value="Cyclic_Pdiesterase"/>
</dbReference>
<reference evidence="1 2" key="1">
    <citation type="submission" date="2018-08" db="EMBL/GenBank/DDBJ databases">
        <title>Chitinophagaceae sp. K23C18032701, a novel bacterium isolated from forest soil.</title>
        <authorList>
            <person name="Wang C."/>
        </authorList>
    </citation>
    <scope>NUCLEOTIDE SEQUENCE [LARGE SCALE GENOMIC DNA]</scope>
    <source>
        <strain evidence="1 2">K23C18032701</strain>
    </source>
</reference>
<dbReference type="EMBL" id="QTJU01000001">
    <property type="protein sequence ID" value="RFM30526.1"/>
    <property type="molecule type" value="Genomic_DNA"/>
</dbReference>
<dbReference type="Gene3D" id="3.90.1140.10">
    <property type="entry name" value="Cyclic phosphodiesterase"/>
    <property type="match status" value="1"/>
</dbReference>
<evidence type="ECO:0000313" key="1">
    <source>
        <dbReference type="EMBL" id="RFM30526.1"/>
    </source>
</evidence>